<dbReference type="InterPro" id="IPR004358">
    <property type="entry name" value="Sig_transdc_His_kin-like_C"/>
</dbReference>
<evidence type="ECO:0000259" key="5">
    <source>
        <dbReference type="PROSITE" id="PS50109"/>
    </source>
</evidence>
<dbReference type="GO" id="GO:0000155">
    <property type="term" value="F:phosphorelay sensor kinase activity"/>
    <property type="evidence" value="ECO:0007669"/>
    <property type="project" value="InterPro"/>
</dbReference>
<evidence type="ECO:0000313" key="6">
    <source>
        <dbReference type="EMBL" id="TWT99974.1"/>
    </source>
</evidence>
<dbReference type="InterPro" id="IPR005467">
    <property type="entry name" value="His_kinase_dom"/>
</dbReference>
<dbReference type="SUPFAM" id="SSF47384">
    <property type="entry name" value="Homodimeric domain of signal transducing histidine kinase"/>
    <property type="match status" value="1"/>
</dbReference>
<dbReference type="Gene3D" id="3.30.565.10">
    <property type="entry name" value="Histidine kinase-like ATPase, C-terminal domain"/>
    <property type="match status" value="1"/>
</dbReference>
<comment type="catalytic activity">
    <reaction evidence="1">
        <text>ATP + protein L-histidine = ADP + protein N-phospho-L-histidine.</text>
        <dbReference type="EC" id="2.7.13.3"/>
    </reaction>
</comment>
<evidence type="ECO:0000256" key="1">
    <source>
        <dbReference type="ARBA" id="ARBA00000085"/>
    </source>
</evidence>
<dbReference type="SUPFAM" id="SSF55874">
    <property type="entry name" value="ATPase domain of HSP90 chaperone/DNA topoisomerase II/histidine kinase"/>
    <property type="match status" value="1"/>
</dbReference>
<feature type="domain" description="Histidine kinase" evidence="5">
    <location>
        <begin position="40"/>
        <end position="253"/>
    </location>
</feature>
<proteinExistence type="predicted"/>
<dbReference type="InterPro" id="IPR003594">
    <property type="entry name" value="HATPase_dom"/>
</dbReference>
<keyword evidence="4" id="KW-0175">Coiled coil</keyword>
<sequence>MTPVDSSRNDNPTLEEENARLRRDLQAAQQMTALGELVSTTTHEFNNVLTTILNYAKLGLRHTDEATRTRSLEKILSAGQRAEKLTSSVLGLARNRSADPAPTDLGALCDETLVLLERELQKYRVGVDRQYEAKGQAMVVGNQVQQVLMNLLTNARQAMPSGGQVVIRTADNAAGTVDLSVRDTGAGIAMEMLPRIFDRGFSTKSGPDETGKGGAGLGLSACREMIEAQGGKIRVESAVGRGTQFTLRLPAASAAALAGPAGQPIAKLGVTDAESRSAAAI</sequence>
<keyword evidence="3" id="KW-0597">Phosphoprotein</keyword>
<feature type="coiled-coil region" evidence="4">
    <location>
        <begin position="4"/>
        <end position="31"/>
    </location>
</feature>
<dbReference type="EMBL" id="SJPR01000001">
    <property type="protein sequence ID" value="TWT99974.1"/>
    <property type="molecule type" value="Genomic_DNA"/>
</dbReference>
<dbReference type="InterPro" id="IPR036890">
    <property type="entry name" value="HATPase_C_sf"/>
</dbReference>
<gene>
    <name evidence="6" type="primary">virA_2</name>
    <name evidence="6" type="ORF">Pla108_09180</name>
</gene>
<dbReference type="PANTHER" id="PTHR43065">
    <property type="entry name" value="SENSOR HISTIDINE KINASE"/>
    <property type="match status" value="1"/>
</dbReference>
<keyword evidence="6" id="KW-0808">Transferase</keyword>
<dbReference type="PROSITE" id="PS50109">
    <property type="entry name" value="HIS_KIN"/>
    <property type="match status" value="1"/>
</dbReference>
<dbReference type="Gene3D" id="1.10.287.130">
    <property type="match status" value="1"/>
</dbReference>
<dbReference type="OrthoDB" id="9784397at2"/>
<dbReference type="InterPro" id="IPR003661">
    <property type="entry name" value="HisK_dim/P_dom"/>
</dbReference>
<dbReference type="RefSeq" id="WP_146443432.1">
    <property type="nucleotide sequence ID" value="NZ_SJPR01000001.1"/>
</dbReference>
<organism evidence="6 7">
    <name type="scientific">Botrimarina colliarenosi</name>
    <dbReference type="NCBI Taxonomy" id="2528001"/>
    <lineage>
        <taxon>Bacteria</taxon>
        <taxon>Pseudomonadati</taxon>
        <taxon>Planctomycetota</taxon>
        <taxon>Planctomycetia</taxon>
        <taxon>Pirellulales</taxon>
        <taxon>Lacipirellulaceae</taxon>
        <taxon>Botrimarina</taxon>
    </lineage>
</organism>
<evidence type="ECO:0000256" key="4">
    <source>
        <dbReference type="SAM" id="Coils"/>
    </source>
</evidence>
<dbReference type="PRINTS" id="PR00344">
    <property type="entry name" value="BCTRLSENSOR"/>
</dbReference>
<reference evidence="6 7" key="1">
    <citation type="submission" date="2019-02" db="EMBL/GenBank/DDBJ databases">
        <title>Deep-cultivation of Planctomycetes and their phenomic and genomic characterization uncovers novel biology.</title>
        <authorList>
            <person name="Wiegand S."/>
            <person name="Jogler M."/>
            <person name="Boedeker C."/>
            <person name="Pinto D."/>
            <person name="Vollmers J."/>
            <person name="Rivas-Marin E."/>
            <person name="Kohn T."/>
            <person name="Peeters S.H."/>
            <person name="Heuer A."/>
            <person name="Rast P."/>
            <person name="Oberbeckmann S."/>
            <person name="Bunk B."/>
            <person name="Jeske O."/>
            <person name="Meyerdierks A."/>
            <person name="Storesund J.E."/>
            <person name="Kallscheuer N."/>
            <person name="Luecker S."/>
            <person name="Lage O.M."/>
            <person name="Pohl T."/>
            <person name="Merkel B.J."/>
            <person name="Hornburger P."/>
            <person name="Mueller R.-W."/>
            <person name="Bruemmer F."/>
            <person name="Labrenz M."/>
            <person name="Spormann A.M."/>
            <person name="Op Den Camp H."/>
            <person name="Overmann J."/>
            <person name="Amann R."/>
            <person name="Jetten M.S.M."/>
            <person name="Mascher T."/>
            <person name="Medema M.H."/>
            <person name="Devos D.P."/>
            <person name="Kaster A.-K."/>
            <person name="Ovreas L."/>
            <person name="Rohde M."/>
            <person name="Galperin M.Y."/>
            <person name="Jogler C."/>
        </authorList>
    </citation>
    <scope>NUCLEOTIDE SEQUENCE [LARGE SCALE GENOMIC DNA]</scope>
    <source>
        <strain evidence="6 7">Pla108</strain>
    </source>
</reference>
<name>A0A5C6AIX7_9BACT</name>
<evidence type="ECO:0000256" key="2">
    <source>
        <dbReference type="ARBA" id="ARBA00012438"/>
    </source>
</evidence>
<dbReference type="PANTHER" id="PTHR43065:SF42">
    <property type="entry name" value="TWO-COMPONENT SENSOR PPRA"/>
    <property type="match status" value="1"/>
</dbReference>
<dbReference type="EC" id="2.7.13.3" evidence="2"/>
<dbReference type="Pfam" id="PF02518">
    <property type="entry name" value="HATPase_c"/>
    <property type="match status" value="1"/>
</dbReference>
<dbReference type="AlphaFoldDB" id="A0A5C6AIX7"/>
<keyword evidence="7" id="KW-1185">Reference proteome</keyword>
<evidence type="ECO:0000313" key="7">
    <source>
        <dbReference type="Proteomes" id="UP000317421"/>
    </source>
</evidence>
<protein>
    <recommendedName>
        <fullName evidence="2">histidine kinase</fullName>
        <ecNumber evidence="2">2.7.13.3</ecNumber>
    </recommendedName>
</protein>
<accession>A0A5C6AIX7</accession>
<comment type="caution">
    <text evidence="6">The sequence shown here is derived from an EMBL/GenBank/DDBJ whole genome shotgun (WGS) entry which is preliminary data.</text>
</comment>
<dbReference type="SMART" id="SM00388">
    <property type="entry name" value="HisKA"/>
    <property type="match status" value="1"/>
</dbReference>
<dbReference type="InterPro" id="IPR036097">
    <property type="entry name" value="HisK_dim/P_sf"/>
</dbReference>
<dbReference type="Proteomes" id="UP000317421">
    <property type="component" value="Unassembled WGS sequence"/>
</dbReference>
<evidence type="ECO:0000256" key="3">
    <source>
        <dbReference type="ARBA" id="ARBA00022553"/>
    </source>
</evidence>
<dbReference type="Pfam" id="PF00512">
    <property type="entry name" value="HisKA"/>
    <property type="match status" value="1"/>
</dbReference>
<dbReference type="SMART" id="SM00387">
    <property type="entry name" value="HATPase_c"/>
    <property type="match status" value="1"/>
</dbReference>